<feature type="domain" description="AN1-type" evidence="7">
    <location>
        <begin position="250"/>
        <end position="296"/>
    </location>
</feature>
<evidence type="ECO:0000256" key="2">
    <source>
        <dbReference type="ARBA" id="ARBA00022771"/>
    </source>
</evidence>
<keyword evidence="2 4" id="KW-0863">Zinc-finger</keyword>
<evidence type="ECO:0000256" key="5">
    <source>
        <dbReference type="SAM" id="MobiDB-lite"/>
    </source>
</evidence>
<dbReference type="InterPro" id="IPR000626">
    <property type="entry name" value="Ubiquitin-like_dom"/>
</dbReference>
<sequence>MGEAQDDPPRPRSPFVARLRTEVESARQWAHQPSVASWLATPSPRRPAGAEGQVRGVRFADEPEARPPAPIISLRFKGSACKPFKIDEVSADITVRDLKMLCESTCGLDPDQQRMLFKGRILQDEQSLEEAGIPTGAAIFLVRGTSANGAPASPTLRESRERELEKERALHRREMEAAAILAGPPCLDCGVNPGRLQTDGLCSICFREQVVKENRLLKKRREEARRREHEAAEREVQRQQEEEEQERRNRQDATRCYACNKKIGLTGFQCQCGYFFCSSHRYAEDHNCSFDHKSHGREILAKQSAQGLKD</sequence>
<dbReference type="SMART" id="SM00154">
    <property type="entry name" value="ZnF_AN1"/>
    <property type="match status" value="1"/>
</dbReference>
<dbReference type="EMBL" id="HBGE01020321">
    <property type="protein sequence ID" value="CAD9110638.1"/>
    <property type="molecule type" value="Transcribed_RNA"/>
</dbReference>
<dbReference type="Gene3D" id="4.10.1110.10">
    <property type="entry name" value="AN1-like Zinc finger"/>
    <property type="match status" value="1"/>
</dbReference>
<dbReference type="PANTHER" id="PTHR10634">
    <property type="entry name" value="AN1-TYPE ZINC FINGER PROTEIN"/>
    <property type="match status" value="1"/>
</dbReference>
<reference evidence="8" key="1">
    <citation type="submission" date="2021-01" db="EMBL/GenBank/DDBJ databases">
        <authorList>
            <person name="Corre E."/>
            <person name="Pelletier E."/>
            <person name="Niang G."/>
            <person name="Scheremetjew M."/>
            <person name="Finn R."/>
            <person name="Kale V."/>
            <person name="Holt S."/>
            <person name="Cochrane G."/>
            <person name="Meng A."/>
            <person name="Brown T."/>
            <person name="Cohen L."/>
        </authorList>
    </citation>
    <scope>NUCLEOTIDE SEQUENCE</scope>
    <source>
        <strain evidence="8">OF101</strain>
    </source>
</reference>
<name>A0A7S1Q175_ALECA</name>
<keyword evidence="3" id="KW-0862">Zinc</keyword>
<dbReference type="SMART" id="SM00213">
    <property type="entry name" value="UBQ"/>
    <property type="match status" value="1"/>
</dbReference>
<dbReference type="InterPro" id="IPR050652">
    <property type="entry name" value="AN1_A20_ZnFinger"/>
</dbReference>
<dbReference type="PROSITE" id="PS50053">
    <property type="entry name" value="UBIQUITIN_2"/>
    <property type="match status" value="1"/>
</dbReference>
<dbReference type="Pfam" id="PF01428">
    <property type="entry name" value="zf-AN1"/>
    <property type="match status" value="1"/>
</dbReference>
<dbReference type="PROSITE" id="PS51039">
    <property type="entry name" value="ZF_AN1"/>
    <property type="match status" value="1"/>
</dbReference>
<evidence type="ECO:0008006" key="9">
    <source>
        <dbReference type="Google" id="ProtNLM"/>
    </source>
</evidence>
<dbReference type="GO" id="GO:0008270">
    <property type="term" value="F:zinc ion binding"/>
    <property type="evidence" value="ECO:0007669"/>
    <property type="project" value="UniProtKB-KW"/>
</dbReference>
<dbReference type="InterPro" id="IPR029071">
    <property type="entry name" value="Ubiquitin-like_domsf"/>
</dbReference>
<evidence type="ECO:0000256" key="1">
    <source>
        <dbReference type="ARBA" id="ARBA00022723"/>
    </source>
</evidence>
<dbReference type="Pfam" id="PF00240">
    <property type="entry name" value="ubiquitin"/>
    <property type="match status" value="1"/>
</dbReference>
<evidence type="ECO:0000256" key="4">
    <source>
        <dbReference type="PROSITE-ProRule" id="PRU00449"/>
    </source>
</evidence>
<protein>
    <recommendedName>
        <fullName evidence="9">Ubiquitin-like domain-containing protein</fullName>
    </recommendedName>
</protein>
<evidence type="ECO:0000259" key="6">
    <source>
        <dbReference type="PROSITE" id="PS50053"/>
    </source>
</evidence>
<evidence type="ECO:0000313" key="8">
    <source>
        <dbReference type="EMBL" id="CAD9110638.1"/>
    </source>
</evidence>
<proteinExistence type="predicted"/>
<dbReference type="InterPro" id="IPR035896">
    <property type="entry name" value="AN1-like_Znf"/>
</dbReference>
<feature type="region of interest" description="Disordered" evidence="5">
    <location>
        <begin position="26"/>
        <end position="64"/>
    </location>
</feature>
<dbReference type="PANTHER" id="PTHR10634:SF149">
    <property type="entry name" value="AN1-TYPE DOMAIN-CONTAINING PROTEIN-RELATED"/>
    <property type="match status" value="1"/>
</dbReference>
<gene>
    <name evidence="8" type="ORF">ACAT0790_LOCUS12228</name>
</gene>
<keyword evidence="1" id="KW-0479">Metal-binding</keyword>
<feature type="region of interest" description="Disordered" evidence="5">
    <location>
        <begin position="221"/>
        <end position="247"/>
    </location>
</feature>
<feature type="domain" description="Ubiquitin-like" evidence="6">
    <location>
        <begin position="88"/>
        <end position="142"/>
    </location>
</feature>
<dbReference type="SUPFAM" id="SSF54236">
    <property type="entry name" value="Ubiquitin-like"/>
    <property type="match status" value="1"/>
</dbReference>
<organism evidence="8">
    <name type="scientific">Alexandrium catenella</name>
    <name type="common">Red tide dinoflagellate</name>
    <name type="synonym">Gonyaulax catenella</name>
    <dbReference type="NCBI Taxonomy" id="2925"/>
    <lineage>
        <taxon>Eukaryota</taxon>
        <taxon>Sar</taxon>
        <taxon>Alveolata</taxon>
        <taxon>Dinophyceae</taxon>
        <taxon>Gonyaulacales</taxon>
        <taxon>Pyrocystaceae</taxon>
        <taxon>Alexandrium</taxon>
    </lineage>
</organism>
<dbReference type="SUPFAM" id="SSF118310">
    <property type="entry name" value="AN1-like Zinc finger"/>
    <property type="match status" value="1"/>
</dbReference>
<dbReference type="InterPro" id="IPR000058">
    <property type="entry name" value="Znf_AN1"/>
</dbReference>
<dbReference type="AlphaFoldDB" id="A0A7S1Q175"/>
<dbReference type="Gene3D" id="3.10.20.90">
    <property type="entry name" value="Phosphatidylinositol 3-kinase Catalytic Subunit, Chain A, domain 1"/>
    <property type="match status" value="1"/>
</dbReference>
<accession>A0A7S1Q175</accession>
<evidence type="ECO:0000256" key="3">
    <source>
        <dbReference type="ARBA" id="ARBA00022833"/>
    </source>
</evidence>
<evidence type="ECO:0000259" key="7">
    <source>
        <dbReference type="PROSITE" id="PS51039"/>
    </source>
</evidence>